<reference evidence="2" key="2">
    <citation type="submission" date="2019-10" db="EMBL/GenBank/DDBJ databases">
        <authorList>
            <consortium name="NCBI Genome Project"/>
        </authorList>
    </citation>
    <scope>NUCLEOTIDE SEQUENCE</scope>
    <source>
        <strain evidence="2">NI907</strain>
    </source>
</reference>
<evidence type="ECO:0000313" key="1">
    <source>
        <dbReference type="Proteomes" id="UP000515153"/>
    </source>
</evidence>
<accession>A0A6P8AMR8</accession>
<organism evidence="1 2">
    <name type="scientific">Pyricularia grisea</name>
    <name type="common">Crabgrass-specific blast fungus</name>
    <name type="synonym">Magnaporthe grisea</name>
    <dbReference type="NCBI Taxonomy" id="148305"/>
    <lineage>
        <taxon>Eukaryota</taxon>
        <taxon>Fungi</taxon>
        <taxon>Dikarya</taxon>
        <taxon>Ascomycota</taxon>
        <taxon>Pezizomycotina</taxon>
        <taxon>Sordariomycetes</taxon>
        <taxon>Sordariomycetidae</taxon>
        <taxon>Magnaporthales</taxon>
        <taxon>Pyriculariaceae</taxon>
        <taxon>Pyricularia</taxon>
    </lineage>
</organism>
<proteinExistence type="predicted"/>
<gene>
    <name evidence="2" type="ORF">PgNI_12350</name>
</gene>
<name>A0A6P8AMR8_PYRGI</name>
<sequence length="135" mass="15986">MTEQDRMRVAMSSHLSQVLVEYLPPTKPPIGKYDPDFIKFVCARDIFIGYEQYFDRFKEKFNLDELAKFVGAEIKSRHTIIEKWPHRLELKPKQAGAQQEFDLTLASGLSTKERYMEPRRAWPIEYFPQSIERVT</sequence>
<dbReference type="GeneID" id="41967205"/>
<dbReference type="AlphaFoldDB" id="A0A6P8AMR8"/>
<dbReference type="KEGG" id="pgri:PgNI_12350"/>
<evidence type="ECO:0000313" key="2">
    <source>
        <dbReference type="RefSeq" id="XP_030976200.1"/>
    </source>
</evidence>
<reference evidence="2" key="3">
    <citation type="submission" date="2025-08" db="UniProtKB">
        <authorList>
            <consortium name="RefSeq"/>
        </authorList>
    </citation>
    <scope>IDENTIFICATION</scope>
    <source>
        <strain evidence="2">NI907</strain>
    </source>
</reference>
<dbReference type="Proteomes" id="UP000515153">
    <property type="component" value="Unplaced"/>
</dbReference>
<reference evidence="2" key="1">
    <citation type="journal article" date="2019" name="Mol. Biol. Evol.">
        <title>Blast fungal genomes show frequent chromosomal changes, gene gains and losses, and effector gene turnover.</title>
        <authorList>
            <person name="Gomez Luciano L.B."/>
            <person name="Jason Tsai I."/>
            <person name="Chuma I."/>
            <person name="Tosa Y."/>
            <person name="Chen Y.H."/>
            <person name="Li J.Y."/>
            <person name="Li M.Y."/>
            <person name="Jade Lu M.Y."/>
            <person name="Nakayashiki H."/>
            <person name="Li W.H."/>
        </authorList>
    </citation>
    <scope>NUCLEOTIDE SEQUENCE</scope>
    <source>
        <strain evidence="2">NI907</strain>
    </source>
</reference>
<keyword evidence="1" id="KW-1185">Reference proteome</keyword>
<protein>
    <submittedName>
        <fullName evidence="2">Uncharacterized protein</fullName>
    </submittedName>
</protein>
<dbReference type="RefSeq" id="XP_030976200.1">
    <property type="nucleotide sequence ID" value="XM_031132300.1"/>
</dbReference>